<gene>
    <name evidence="1" type="ORF">B521_0107</name>
</gene>
<reference evidence="1 2" key="1">
    <citation type="submission" date="2019-02" db="EMBL/GenBank/DDBJ databases">
        <title>Isolation of virulent Lactobacillus brevis phages.</title>
        <authorList>
            <person name="Feyereisen M."/>
            <person name="Mahony J."/>
            <person name="O'Sullivan T."/>
            <person name="van Sinderen D."/>
        </authorList>
    </citation>
    <scope>NUCLEOTIDE SEQUENCE [LARGE SCALE GENOMIC DNA]</scope>
</reference>
<dbReference type="Proteomes" id="UP000308874">
    <property type="component" value="Segment"/>
</dbReference>
<name>A0A4Y5FG74_9CAUD</name>
<keyword evidence="2" id="KW-1185">Reference proteome</keyword>
<evidence type="ECO:0000313" key="1">
    <source>
        <dbReference type="EMBL" id="QBJ03457.1"/>
    </source>
</evidence>
<sequence>MGLAFSKLYNSAVDKAVVDKSEVKNMYNPHNWVSEEVITAEKLNHIETGVQDTEKKIDAVSTIKGEKGDPGKDAVINVVTQAQYDALTDKTGLYVVQG</sequence>
<accession>A0A4Y5FG74</accession>
<dbReference type="EMBL" id="MK504443">
    <property type="protein sequence ID" value="QBJ03457.1"/>
    <property type="molecule type" value="Genomic_DNA"/>
</dbReference>
<protein>
    <submittedName>
        <fullName evidence="1">Uncharacterized protein</fullName>
    </submittedName>
</protein>
<organism evidence="1 2">
    <name type="scientific">Lactobacillus phage 521B</name>
    <dbReference type="NCBI Taxonomy" id="2510942"/>
    <lineage>
        <taxon>Viruses</taxon>
        <taxon>Duplodnaviria</taxon>
        <taxon>Heunggongvirae</taxon>
        <taxon>Uroviricota</taxon>
        <taxon>Caudoviricetes</taxon>
        <taxon>Herelleviridae</taxon>
        <taxon>Tybeckvirus</taxon>
        <taxon>Tybeckvirus tv521B</taxon>
    </lineage>
</organism>
<evidence type="ECO:0000313" key="2">
    <source>
        <dbReference type="Proteomes" id="UP000308874"/>
    </source>
</evidence>
<proteinExistence type="predicted"/>